<evidence type="ECO:0000256" key="2">
    <source>
        <dbReference type="ARBA" id="ARBA00023125"/>
    </source>
</evidence>
<evidence type="ECO:0000313" key="6">
    <source>
        <dbReference type="Proteomes" id="UP000247416"/>
    </source>
</evidence>
<dbReference type="RefSeq" id="WP_181418017.1">
    <property type="nucleotide sequence ID" value="NZ_CP085009.1"/>
</dbReference>
<keyword evidence="2 5" id="KW-0238">DNA-binding</keyword>
<dbReference type="Proteomes" id="UP000247416">
    <property type="component" value="Unassembled WGS sequence"/>
</dbReference>
<dbReference type="InterPro" id="IPR000835">
    <property type="entry name" value="HTH_MarR-typ"/>
</dbReference>
<dbReference type="PRINTS" id="PR00598">
    <property type="entry name" value="HTHMARR"/>
</dbReference>
<dbReference type="GO" id="GO:0003677">
    <property type="term" value="F:DNA binding"/>
    <property type="evidence" value="ECO:0007669"/>
    <property type="project" value="UniProtKB-KW"/>
</dbReference>
<gene>
    <name evidence="5" type="ORF">BJ095_11096</name>
</gene>
<sequence length="140" mass="16204">MSGLEPTLFDSYRELYRPYVNAVNLRLAKYNLYTTQWSVLRLVNDLNSCTSAEIAKEMRVEKPSITPTIKKLIELGFVEVTQGEDKREKYVRLSQKGKEVYISIQQELATFLNGLTEGINEEDLKTTRDVLNQILENLLR</sequence>
<evidence type="ECO:0000313" key="5">
    <source>
        <dbReference type="EMBL" id="PYF06393.1"/>
    </source>
</evidence>
<reference evidence="5 6" key="1">
    <citation type="submission" date="2018-06" db="EMBL/GenBank/DDBJ databases">
        <title>Genomic Encyclopedia of Archaeal and Bacterial Type Strains, Phase II (KMG-II): from individual species to whole genera.</title>
        <authorList>
            <person name="Goeker M."/>
        </authorList>
    </citation>
    <scope>NUCLEOTIDE SEQUENCE [LARGE SCALE GENOMIC DNA]</scope>
    <source>
        <strain evidence="5 6">KACC 16626</strain>
    </source>
</reference>
<keyword evidence="1" id="KW-0805">Transcription regulation</keyword>
<keyword evidence="6" id="KW-1185">Reference proteome</keyword>
<dbReference type="SMART" id="SM00347">
    <property type="entry name" value="HTH_MARR"/>
    <property type="match status" value="1"/>
</dbReference>
<dbReference type="EMBL" id="QJTJ01000010">
    <property type="protein sequence ID" value="PYF06393.1"/>
    <property type="molecule type" value="Genomic_DNA"/>
</dbReference>
<proteinExistence type="predicted"/>
<dbReference type="Gene3D" id="1.10.10.10">
    <property type="entry name" value="Winged helix-like DNA-binding domain superfamily/Winged helix DNA-binding domain"/>
    <property type="match status" value="1"/>
</dbReference>
<comment type="caution">
    <text evidence="5">The sequence shown here is derived from an EMBL/GenBank/DDBJ whole genome shotgun (WGS) entry which is preliminary data.</text>
</comment>
<dbReference type="Pfam" id="PF01047">
    <property type="entry name" value="MarR"/>
    <property type="match status" value="1"/>
</dbReference>
<dbReference type="AlphaFoldDB" id="A0A318TPZ2"/>
<evidence type="ECO:0000256" key="1">
    <source>
        <dbReference type="ARBA" id="ARBA00023015"/>
    </source>
</evidence>
<protein>
    <submittedName>
        <fullName evidence="5">DNA-binding MarR family transcriptional regulator</fullName>
    </submittedName>
</protein>
<dbReference type="InterPro" id="IPR036390">
    <property type="entry name" value="WH_DNA-bd_sf"/>
</dbReference>
<dbReference type="PANTHER" id="PTHR42756">
    <property type="entry name" value="TRANSCRIPTIONAL REGULATOR, MARR"/>
    <property type="match status" value="1"/>
</dbReference>
<dbReference type="InterPro" id="IPR036388">
    <property type="entry name" value="WH-like_DNA-bd_sf"/>
</dbReference>
<dbReference type="GO" id="GO:0003700">
    <property type="term" value="F:DNA-binding transcription factor activity"/>
    <property type="evidence" value="ECO:0007669"/>
    <property type="project" value="InterPro"/>
</dbReference>
<dbReference type="PANTHER" id="PTHR42756:SF1">
    <property type="entry name" value="TRANSCRIPTIONAL REPRESSOR OF EMRAB OPERON"/>
    <property type="match status" value="1"/>
</dbReference>
<feature type="domain" description="HTH marR-type" evidence="4">
    <location>
        <begin position="1"/>
        <end position="136"/>
    </location>
</feature>
<keyword evidence="3" id="KW-0804">Transcription</keyword>
<dbReference type="PROSITE" id="PS50995">
    <property type="entry name" value="HTH_MARR_2"/>
    <property type="match status" value="1"/>
</dbReference>
<evidence type="ECO:0000259" key="4">
    <source>
        <dbReference type="PROSITE" id="PS50995"/>
    </source>
</evidence>
<name>A0A318TPZ2_9BACL</name>
<organism evidence="5 6">
    <name type="scientific">Ureibacillus chungkukjangi</name>
    <dbReference type="NCBI Taxonomy" id="1202712"/>
    <lineage>
        <taxon>Bacteria</taxon>
        <taxon>Bacillati</taxon>
        <taxon>Bacillota</taxon>
        <taxon>Bacilli</taxon>
        <taxon>Bacillales</taxon>
        <taxon>Caryophanaceae</taxon>
        <taxon>Ureibacillus</taxon>
    </lineage>
</organism>
<dbReference type="SUPFAM" id="SSF46785">
    <property type="entry name" value="Winged helix' DNA-binding domain"/>
    <property type="match status" value="1"/>
</dbReference>
<evidence type="ECO:0000256" key="3">
    <source>
        <dbReference type="ARBA" id="ARBA00023163"/>
    </source>
</evidence>
<accession>A0A318TPZ2</accession>